<evidence type="ECO:0000313" key="7">
    <source>
        <dbReference type="Proteomes" id="UP000184514"/>
    </source>
</evidence>
<keyword evidence="1" id="KW-0805">Transcription regulation</keyword>
<dbReference type="SUPFAM" id="SSF48498">
    <property type="entry name" value="Tetracyclin repressor-like, C-terminal domain"/>
    <property type="match status" value="1"/>
</dbReference>
<dbReference type="Pfam" id="PF00440">
    <property type="entry name" value="TetR_N"/>
    <property type="match status" value="1"/>
</dbReference>
<feature type="DNA-binding region" description="H-T-H motif" evidence="4">
    <location>
        <begin position="34"/>
        <end position="53"/>
    </location>
</feature>
<dbReference type="OrthoDB" id="9816431at2"/>
<evidence type="ECO:0000259" key="5">
    <source>
        <dbReference type="PROSITE" id="PS50977"/>
    </source>
</evidence>
<feature type="domain" description="HTH tetR-type" evidence="5">
    <location>
        <begin position="11"/>
        <end position="71"/>
    </location>
</feature>
<dbReference type="STRING" id="696762.PFRI_04010"/>
<sequence>MNVQNTAIRKGRKFDQVLAGARDVFLAEGFSASNMDHVAKASGVSKATLYSYFPDKESLFIVVVQTECARQSDEAMEHIDQSAPPAVVLSNAARHLLGFITSEFGQRMFRICVAQADRFPELGLAFYQSGPMVVREKIGAYLQSATEAGQLEITDFDLAADQFGELCKADVFPKILFGVQTVFEQSELDRIIDGAVSTFLAKYGA</sequence>
<evidence type="ECO:0000256" key="4">
    <source>
        <dbReference type="PROSITE-ProRule" id="PRU00335"/>
    </source>
</evidence>
<gene>
    <name evidence="6" type="primary">yfiR</name>
    <name evidence="6" type="ORF">PFRI_04010</name>
</gene>
<keyword evidence="2 4" id="KW-0238">DNA-binding</keyword>
<dbReference type="PROSITE" id="PS50977">
    <property type="entry name" value="HTH_TETR_2"/>
    <property type="match status" value="1"/>
</dbReference>
<dbReference type="InterPro" id="IPR039536">
    <property type="entry name" value="TetR_C_Proteobacteria"/>
</dbReference>
<dbReference type="GO" id="GO:0003700">
    <property type="term" value="F:DNA-binding transcription factor activity"/>
    <property type="evidence" value="ECO:0007669"/>
    <property type="project" value="TreeGrafter"/>
</dbReference>
<dbReference type="InterPro" id="IPR009057">
    <property type="entry name" value="Homeodomain-like_sf"/>
</dbReference>
<dbReference type="Gene3D" id="1.10.357.10">
    <property type="entry name" value="Tetracycline Repressor, domain 2"/>
    <property type="match status" value="1"/>
</dbReference>
<dbReference type="SUPFAM" id="SSF46689">
    <property type="entry name" value="Homeodomain-like"/>
    <property type="match status" value="1"/>
</dbReference>
<dbReference type="EMBL" id="MLCB01000033">
    <property type="protein sequence ID" value="OJI95310.1"/>
    <property type="molecule type" value="Genomic_DNA"/>
</dbReference>
<evidence type="ECO:0000313" key="6">
    <source>
        <dbReference type="EMBL" id="OJI95310.1"/>
    </source>
</evidence>
<dbReference type="PANTHER" id="PTHR30055">
    <property type="entry name" value="HTH-TYPE TRANSCRIPTIONAL REGULATOR RUTR"/>
    <property type="match status" value="1"/>
</dbReference>
<evidence type="ECO:0000256" key="3">
    <source>
        <dbReference type="ARBA" id="ARBA00023163"/>
    </source>
</evidence>
<dbReference type="InterPro" id="IPR001647">
    <property type="entry name" value="HTH_TetR"/>
</dbReference>
<evidence type="ECO:0000256" key="1">
    <source>
        <dbReference type="ARBA" id="ARBA00023015"/>
    </source>
</evidence>
<name>A0A1L9P179_9RHOB</name>
<dbReference type="Gene3D" id="1.10.10.60">
    <property type="entry name" value="Homeodomain-like"/>
    <property type="match status" value="1"/>
</dbReference>
<organism evidence="6 7">
    <name type="scientific">Planktotalea frisia</name>
    <dbReference type="NCBI Taxonomy" id="696762"/>
    <lineage>
        <taxon>Bacteria</taxon>
        <taxon>Pseudomonadati</taxon>
        <taxon>Pseudomonadota</taxon>
        <taxon>Alphaproteobacteria</taxon>
        <taxon>Rhodobacterales</taxon>
        <taxon>Paracoccaceae</taxon>
        <taxon>Planktotalea</taxon>
    </lineage>
</organism>
<dbReference type="AlphaFoldDB" id="A0A1L9P179"/>
<dbReference type="Pfam" id="PF14246">
    <property type="entry name" value="TetR_C_7"/>
    <property type="match status" value="1"/>
</dbReference>
<keyword evidence="3" id="KW-0804">Transcription</keyword>
<proteinExistence type="predicted"/>
<dbReference type="Proteomes" id="UP000184514">
    <property type="component" value="Unassembled WGS sequence"/>
</dbReference>
<dbReference type="GO" id="GO:0000976">
    <property type="term" value="F:transcription cis-regulatory region binding"/>
    <property type="evidence" value="ECO:0007669"/>
    <property type="project" value="TreeGrafter"/>
</dbReference>
<accession>A0A1L9P179</accession>
<dbReference type="InterPro" id="IPR036271">
    <property type="entry name" value="Tet_transcr_reg_TetR-rel_C_sf"/>
</dbReference>
<protein>
    <submittedName>
        <fullName evidence="6">Putative HTH-type transcriptional regulator YfiR</fullName>
    </submittedName>
</protein>
<dbReference type="PRINTS" id="PR00455">
    <property type="entry name" value="HTHTETR"/>
</dbReference>
<dbReference type="InterPro" id="IPR050109">
    <property type="entry name" value="HTH-type_TetR-like_transc_reg"/>
</dbReference>
<dbReference type="PANTHER" id="PTHR30055:SF146">
    <property type="entry name" value="HTH-TYPE TRANSCRIPTIONAL DUAL REGULATOR CECR"/>
    <property type="match status" value="1"/>
</dbReference>
<reference evidence="6 7" key="1">
    <citation type="submission" date="2016-10" db="EMBL/GenBank/DDBJ databases">
        <title>Genome sequence of Planktotalea frisia SH6-1.</title>
        <authorList>
            <person name="Poehlein A."/>
            <person name="Bakenhus I."/>
            <person name="Voget S."/>
            <person name="Brinkhoff T."/>
            <person name="Simon M."/>
        </authorList>
    </citation>
    <scope>NUCLEOTIDE SEQUENCE [LARGE SCALE GENOMIC DNA]</scope>
    <source>
        <strain evidence="6 7">SH6-1</strain>
    </source>
</reference>
<evidence type="ECO:0000256" key="2">
    <source>
        <dbReference type="ARBA" id="ARBA00023125"/>
    </source>
</evidence>
<dbReference type="RefSeq" id="WP_072629136.1">
    <property type="nucleotide sequence ID" value="NZ_JABBAN010000233.1"/>
</dbReference>
<keyword evidence="7" id="KW-1185">Reference proteome</keyword>
<comment type="caution">
    <text evidence="6">The sequence shown here is derived from an EMBL/GenBank/DDBJ whole genome shotgun (WGS) entry which is preliminary data.</text>
</comment>
<dbReference type="FunFam" id="1.10.10.60:FF:000141">
    <property type="entry name" value="TetR family transcriptional regulator"/>
    <property type="match status" value="1"/>
</dbReference>